<evidence type="ECO:0000256" key="1">
    <source>
        <dbReference type="SAM" id="MobiDB-lite"/>
    </source>
</evidence>
<evidence type="ECO:0000313" key="2">
    <source>
        <dbReference type="EMBL" id="WWC63357.1"/>
    </source>
</evidence>
<accession>A0AAJ8KRW2</accession>
<reference evidence="2" key="2">
    <citation type="submission" date="2024-02" db="EMBL/GenBank/DDBJ databases">
        <title>Comparative genomics of Cryptococcus and Kwoniella reveals pathogenesis evolution and contrasting modes of karyotype evolution via chromosome fusion or intercentromeric recombination.</title>
        <authorList>
            <person name="Coelho M.A."/>
            <person name="David-Palma M."/>
            <person name="Shea T."/>
            <person name="Bowers K."/>
            <person name="McGinley-Smith S."/>
            <person name="Mohammad A.W."/>
            <person name="Gnirke A."/>
            <person name="Yurkov A.M."/>
            <person name="Nowrousian M."/>
            <person name="Sun S."/>
            <person name="Cuomo C.A."/>
            <person name="Heitman J."/>
        </authorList>
    </citation>
    <scope>NUCLEOTIDE SEQUENCE</scope>
    <source>
        <strain evidence="2">CBS 10117</strain>
    </source>
</reference>
<name>A0AAJ8KRW2_9TREE</name>
<feature type="compositionally biased region" description="Low complexity" evidence="1">
    <location>
        <begin position="309"/>
        <end position="325"/>
    </location>
</feature>
<sequence>MAIAERSPAHRPQDAEAQQPQQPLAVATEEPKQPPPQHRMEDISASINQLSLDSIVPLAPLEIDSPPTPPDAAMSSSGSVSSTEINDHLTPLPRNMTNSDRPSLLRRNSSSPRMSTQPNFSSPTLPSLSELLVSPPLPDGYDHAQSYFPPYPKNGSSSSNSQLALGEMPVVADTASSVPRTPSDPGLPIKAASDSGTYALRRRASKDRSPRIRNKGGVLAPHGSFTSSRNRSSTIHSNSSRSSITAVSPSTDPTDSPQEMSTQEREKLFKAAASGDQLAMHRLGWRPVRPNHRHTLGSAEDIWGAMYSPTSTTRRSSGSSQASLSQIALDETASPAPSSTPTPPTNQKSYTQSDLFSDTVNMTLRSNALMKNRNPNPQVTNSTARIPSRKPSRKEAG</sequence>
<dbReference type="Proteomes" id="UP000078595">
    <property type="component" value="Chromosome 7"/>
</dbReference>
<protein>
    <submittedName>
        <fullName evidence="2">Uncharacterized protein</fullName>
    </submittedName>
</protein>
<dbReference type="RefSeq" id="XP_065825349.1">
    <property type="nucleotide sequence ID" value="XM_065969277.1"/>
</dbReference>
<feature type="compositionally biased region" description="Polar residues" evidence="1">
    <location>
        <begin position="246"/>
        <end position="261"/>
    </location>
</feature>
<feature type="compositionally biased region" description="Low complexity" evidence="1">
    <location>
        <begin position="98"/>
        <end position="134"/>
    </location>
</feature>
<feature type="compositionally biased region" description="Polar residues" evidence="1">
    <location>
        <begin position="373"/>
        <end position="385"/>
    </location>
</feature>
<evidence type="ECO:0000313" key="3">
    <source>
        <dbReference type="Proteomes" id="UP000078595"/>
    </source>
</evidence>
<feature type="compositionally biased region" description="Basic residues" evidence="1">
    <location>
        <begin position="387"/>
        <end position="397"/>
    </location>
</feature>
<dbReference type="AlphaFoldDB" id="A0AAJ8KRW2"/>
<dbReference type="KEGG" id="kdj:28969676"/>
<feature type="compositionally biased region" description="Low complexity" evidence="1">
    <location>
        <begin position="226"/>
        <end position="245"/>
    </location>
</feature>
<feature type="compositionally biased region" description="Low complexity" evidence="1">
    <location>
        <begin position="15"/>
        <end position="25"/>
    </location>
</feature>
<feature type="region of interest" description="Disordered" evidence="1">
    <location>
        <begin position="309"/>
        <end position="397"/>
    </location>
</feature>
<proteinExistence type="predicted"/>
<dbReference type="GeneID" id="28969676"/>
<feature type="compositionally biased region" description="Polar residues" evidence="1">
    <location>
        <begin position="346"/>
        <end position="366"/>
    </location>
</feature>
<feature type="compositionally biased region" description="Polar residues" evidence="1">
    <location>
        <begin position="154"/>
        <end position="163"/>
    </location>
</feature>
<feature type="region of interest" description="Disordered" evidence="1">
    <location>
        <begin position="1"/>
        <end position="264"/>
    </location>
</feature>
<gene>
    <name evidence="2" type="ORF">I303_105957</name>
</gene>
<organism evidence="2 3">
    <name type="scientific">Kwoniella dejecticola CBS 10117</name>
    <dbReference type="NCBI Taxonomy" id="1296121"/>
    <lineage>
        <taxon>Eukaryota</taxon>
        <taxon>Fungi</taxon>
        <taxon>Dikarya</taxon>
        <taxon>Basidiomycota</taxon>
        <taxon>Agaricomycotina</taxon>
        <taxon>Tremellomycetes</taxon>
        <taxon>Tremellales</taxon>
        <taxon>Cryptococcaceae</taxon>
        <taxon>Kwoniella</taxon>
    </lineage>
</organism>
<dbReference type="EMBL" id="CP144536">
    <property type="protein sequence ID" value="WWC63357.1"/>
    <property type="molecule type" value="Genomic_DNA"/>
</dbReference>
<keyword evidence="3" id="KW-1185">Reference proteome</keyword>
<reference evidence="2" key="1">
    <citation type="submission" date="2013-07" db="EMBL/GenBank/DDBJ databases">
        <authorList>
            <consortium name="The Broad Institute Genome Sequencing Platform"/>
            <person name="Cuomo C."/>
            <person name="Litvintseva A."/>
            <person name="Chen Y."/>
            <person name="Heitman J."/>
            <person name="Sun S."/>
            <person name="Springer D."/>
            <person name="Dromer F."/>
            <person name="Young S.K."/>
            <person name="Zeng Q."/>
            <person name="Gargeya S."/>
            <person name="Fitzgerald M."/>
            <person name="Abouelleil A."/>
            <person name="Alvarado L."/>
            <person name="Berlin A.M."/>
            <person name="Chapman S.B."/>
            <person name="Dewar J."/>
            <person name="Goldberg J."/>
            <person name="Griggs A."/>
            <person name="Gujja S."/>
            <person name="Hansen M."/>
            <person name="Howarth C."/>
            <person name="Imamovic A."/>
            <person name="Larimer J."/>
            <person name="McCowan C."/>
            <person name="Murphy C."/>
            <person name="Pearson M."/>
            <person name="Priest M."/>
            <person name="Roberts A."/>
            <person name="Saif S."/>
            <person name="Shea T."/>
            <person name="Sykes S."/>
            <person name="Wortman J."/>
            <person name="Nusbaum C."/>
            <person name="Birren B."/>
        </authorList>
    </citation>
    <scope>NUCLEOTIDE SEQUENCE</scope>
    <source>
        <strain evidence="2">CBS 10117</strain>
    </source>
</reference>